<protein>
    <recommendedName>
        <fullName evidence="11">Sphingomyelin phosphodiesterase</fullName>
    </recommendedName>
</protein>
<evidence type="ECO:0000256" key="12">
    <source>
        <dbReference type="PIRSR" id="PIRSR000948-1"/>
    </source>
</evidence>
<feature type="disulfide bond" evidence="13">
    <location>
        <begin position="189"/>
        <end position="194"/>
    </location>
</feature>
<evidence type="ECO:0000256" key="5">
    <source>
        <dbReference type="ARBA" id="ARBA00022729"/>
    </source>
</evidence>
<dbReference type="InParanoid" id="I7M667"/>
<dbReference type="eggNOG" id="KOG3770">
    <property type="taxonomic scope" value="Eukaryota"/>
</dbReference>
<evidence type="ECO:0000256" key="4">
    <source>
        <dbReference type="ARBA" id="ARBA00022723"/>
    </source>
</evidence>
<feature type="binding site" evidence="12">
    <location>
        <position position="395"/>
    </location>
    <ligand>
        <name>Zn(2+)</name>
        <dbReference type="ChEBI" id="CHEBI:29105"/>
        <label>2</label>
    </ligand>
</feature>
<comment type="cofactor">
    <cofactor evidence="12">
        <name>Zn(2+)</name>
        <dbReference type="ChEBI" id="CHEBI:29105"/>
    </cofactor>
    <text evidence="12">Binds 2 Zn(2+) ions per subunit.</text>
</comment>
<keyword evidence="6 11" id="KW-0378">Hydrolase</keyword>
<feature type="binding site" evidence="12">
    <location>
        <position position="427"/>
    </location>
    <ligand>
        <name>Zn(2+)</name>
        <dbReference type="ChEBI" id="CHEBI:29105"/>
        <label>2</label>
    </ligand>
</feature>
<dbReference type="InterPro" id="IPR008139">
    <property type="entry name" value="SaposinB_dom"/>
</dbReference>
<comment type="similarity">
    <text evidence="2 11">Belongs to the acid sphingomyelinase family.</text>
</comment>
<dbReference type="InterPro" id="IPR029052">
    <property type="entry name" value="Metallo-depent_PP-like"/>
</dbReference>
<evidence type="ECO:0000256" key="7">
    <source>
        <dbReference type="ARBA" id="ARBA00022833"/>
    </source>
</evidence>
<dbReference type="Gene3D" id="1.10.225.10">
    <property type="entry name" value="Saposin-like"/>
    <property type="match status" value="1"/>
</dbReference>
<evidence type="ECO:0000256" key="1">
    <source>
        <dbReference type="ARBA" id="ARBA00004613"/>
    </source>
</evidence>
<gene>
    <name evidence="16" type="ORF">TTHERM_00691490</name>
</gene>
<evidence type="ECO:0000256" key="9">
    <source>
        <dbReference type="ARBA" id="ARBA00023180"/>
    </source>
</evidence>
<evidence type="ECO:0000256" key="6">
    <source>
        <dbReference type="ARBA" id="ARBA00022801"/>
    </source>
</evidence>
<dbReference type="GeneID" id="7833868"/>
<keyword evidence="4 12" id="KW-0479">Metal-binding</keyword>
<dbReference type="GO" id="GO:0005576">
    <property type="term" value="C:extracellular region"/>
    <property type="evidence" value="ECO:0007669"/>
    <property type="project" value="UniProtKB-SubCell"/>
</dbReference>
<evidence type="ECO:0000313" key="17">
    <source>
        <dbReference type="Proteomes" id="UP000009168"/>
    </source>
</evidence>
<feature type="domain" description="Saposin B-type" evidence="15">
    <location>
        <begin position="54"/>
        <end position="135"/>
    </location>
</feature>
<feature type="chain" id="PRO_5003712223" description="Sphingomyelin phosphodiesterase" evidence="14">
    <location>
        <begin position="18"/>
        <end position="597"/>
    </location>
</feature>
<evidence type="ECO:0000256" key="13">
    <source>
        <dbReference type="PIRSR" id="PIRSR000948-2"/>
    </source>
</evidence>
<dbReference type="Pfam" id="PF00149">
    <property type="entry name" value="Metallophos"/>
    <property type="match status" value="1"/>
</dbReference>
<feature type="disulfide bond" evidence="13">
    <location>
        <begin position="195"/>
        <end position="219"/>
    </location>
</feature>
<dbReference type="PANTHER" id="PTHR10340">
    <property type="entry name" value="SPHINGOMYELIN PHOSPHODIESTERASE"/>
    <property type="match status" value="1"/>
</dbReference>
<dbReference type="GO" id="GO:0004767">
    <property type="term" value="F:sphingomyelin phosphodiesterase activity"/>
    <property type="evidence" value="ECO:0007669"/>
    <property type="project" value="UniProtKB-UniRule"/>
</dbReference>
<organism evidence="16 17">
    <name type="scientific">Tetrahymena thermophila (strain SB210)</name>
    <dbReference type="NCBI Taxonomy" id="312017"/>
    <lineage>
        <taxon>Eukaryota</taxon>
        <taxon>Sar</taxon>
        <taxon>Alveolata</taxon>
        <taxon>Ciliophora</taxon>
        <taxon>Intramacronucleata</taxon>
        <taxon>Oligohymenophorea</taxon>
        <taxon>Hymenostomatida</taxon>
        <taxon>Tetrahymenina</taxon>
        <taxon>Tetrahymenidae</taxon>
        <taxon>Tetrahymena</taxon>
    </lineage>
</organism>
<evidence type="ECO:0000256" key="2">
    <source>
        <dbReference type="ARBA" id="ARBA00008234"/>
    </source>
</evidence>
<dbReference type="KEGG" id="tet:TTHERM_00691490"/>
<dbReference type="InterPro" id="IPR011001">
    <property type="entry name" value="Saposin-like"/>
</dbReference>
<dbReference type="CDD" id="cd00842">
    <property type="entry name" value="MPP_ASMase"/>
    <property type="match status" value="1"/>
</dbReference>
<evidence type="ECO:0000256" key="14">
    <source>
        <dbReference type="SAM" id="SignalP"/>
    </source>
</evidence>
<evidence type="ECO:0000313" key="16">
    <source>
        <dbReference type="EMBL" id="EAR84451.1"/>
    </source>
</evidence>
<dbReference type="GO" id="GO:0006685">
    <property type="term" value="P:sphingomyelin catabolic process"/>
    <property type="evidence" value="ECO:0007669"/>
    <property type="project" value="UniProtKB-UniRule"/>
</dbReference>
<keyword evidence="17" id="KW-1185">Reference proteome</keyword>
<feature type="binding site" evidence="12">
    <location>
        <position position="289"/>
    </location>
    <ligand>
        <name>Zn(2+)</name>
        <dbReference type="ChEBI" id="CHEBI:29105"/>
        <label>2</label>
    </ligand>
</feature>
<keyword evidence="9" id="KW-0325">Glycoprotein</keyword>
<dbReference type="OMA" id="HNVTVAM"/>
<dbReference type="SUPFAM" id="SSF47862">
    <property type="entry name" value="Saposin"/>
    <property type="match status" value="1"/>
</dbReference>
<dbReference type="AlphaFoldDB" id="I7M667"/>
<comment type="subcellular location">
    <subcellularLocation>
        <location evidence="1">Secreted</location>
    </subcellularLocation>
</comment>
<feature type="disulfide bond" evidence="13">
    <location>
        <begin position="88"/>
        <end position="99"/>
    </location>
</feature>
<feature type="binding site" evidence="12">
    <location>
        <position position="176"/>
    </location>
    <ligand>
        <name>Zn(2+)</name>
        <dbReference type="ChEBI" id="CHEBI:29105"/>
        <label>1</label>
    </ligand>
</feature>
<dbReference type="InterPro" id="IPR041805">
    <property type="entry name" value="ASMase/PPN1_MPP"/>
</dbReference>
<accession>I7M667</accession>
<dbReference type="Proteomes" id="UP000009168">
    <property type="component" value="Unassembled WGS sequence"/>
</dbReference>
<dbReference type="InterPro" id="IPR004843">
    <property type="entry name" value="Calcineurin-like_PHP"/>
</dbReference>
<dbReference type="PANTHER" id="PTHR10340:SF57">
    <property type="entry name" value="METALLOPHOS DOMAIN-CONTAINING PROTEIN"/>
    <property type="match status" value="1"/>
</dbReference>
<dbReference type="GO" id="GO:0016798">
    <property type="term" value="F:hydrolase activity, acting on glycosyl bonds"/>
    <property type="evidence" value="ECO:0007669"/>
    <property type="project" value="UniProtKB-KW"/>
</dbReference>
<keyword evidence="7 12" id="KW-0862">Zinc</keyword>
<keyword evidence="10 11" id="KW-0326">Glycosidase</keyword>
<feature type="binding site" evidence="12">
    <location>
        <position position="249"/>
    </location>
    <ligand>
        <name>Zn(2+)</name>
        <dbReference type="ChEBI" id="CHEBI:29105"/>
        <label>2</label>
    </ligand>
</feature>
<feature type="disulfide bond" evidence="13">
    <location>
        <begin position="58"/>
        <end position="131"/>
    </location>
</feature>
<dbReference type="GO" id="GO:0046872">
    <property type="term" value="F:metal ion binding"/>
    <property type="evidence" value="ECO:0007669"/>
    <property type="project" value="UniProtKB-KW"/>
</dbReference>
<evidence type="ECO:0000259" key="15">
    <source>
        <dbReference type="PROSITE" id="PS50015"/>
    </source>
</evidence>
<keyword evidence="3" id="KW-0964">Secreted</keyword>
<dbReference type="PROSITE" id="PS50015">
    <property type="entry name" value="SAP_B"/>
    <property type="match status" value="1"/>
</dbReference>
<evidence type="ECO:0000256" key="8">
    <source>
        <dbReference type="ARBA" id="ARBA00023157"/>
    </source>
</evidence>
<dbReference type="GO" id="GO:0016020">
    <property type="term" value="C:membrane"/>
    <property type="evidence" value="ECO:0007669"/>
    <property type="project" value="GOC"/>
</dbReference>
<dbReference type="Gene3D" id="3.60.21.10">
    <property type="match status" value="1"/>
</dbReference>
<name>I7M667_TETTS</name>
<keyword evidence="5 14" id="KW-0732">Signal</keyword>
<dbReference type="OrthoDB" id="282828at2759"/>
<feature type="disulfide bond" evidence="13">
    <location>
        <begin position="61"/>
        <end position="125"/>
    </location>
</feature>
<reference evidence="17" key="1">
    <citation type="journal article" date="2006" name="PLoS Biol.">
        <title>Macronuclear genome sequence of the ciliate Tetrahymena thermophila, a model eukaryote.</title>
        <authorList>
            <person name="Eisen J.A."/>
            <person name="Coyne R.S."/>
            <person name="Wu M."/>
            <person name="Wu D."/>
            <person name="Thiagarajan M."/>
            <person name="Wortman J.R."/>
            <person name="Badger J.H."/>
            <person name="Ren Q."/>
            <person name="Amedeo P."/>
            <person name="Jones K.M."/>
            <person name="Tallon L.J."/>
            <person name="Delcher A.L."/>
            <person name="Salzberg S.L."/>
            <person name="Silva J.C."/>
            <person name="Haas B.J."/>
            <person name="Majoros W.H."/>
            <person name="Farzad M."/>
            <person name="Carlton J.M."/>
            <person name="Smith R.K. Jr."/>
            <person name="Garg J."/>
            <person name="Pearlman R.E."/>
            <person name="Karrer K.M."/>
            <person name="Sun L."/>
            <person name="Manning G."/>
            <person name="Elde N.C."/>
            <person name="Turkewitz A.P."/>
            <person name="Asai D.J."/>
            <person name="Wilkes D.E."/>
            <person name="Wang Y."/>
            <person name="Cai H."/>
            <person name="Collins K."/>
            <person name="Stewart B.A."/>
            <person name="Lee S.R."/>
            <person name="Wilamowska K."/>
            <person name="Weinberg Z."/>
            <person name="Ruzzo W.L."/>
            <person name="Wloga D."/>
            <person name="Gaertig J."/>
            <person name="Frankel J."/>
            <person name="Tsao C.-C."/>
            <person name="Gorovsky M.A."/>
            <person name="Keeling P.J."/>
            <person name="Waller R.F."/>
            <person name="Patron N.J."/>
            <person name="Cherry J.M."/>
            <person name="Stover N.A."/>
            <person name="Krieger C.J."/>
            <person name="del Toro C."/>
            <person name="Ryder H.F."/>
            <person name="Williamson S.C."/>
            <person name="Barbeau R.A."/>
            <person name="Hamilton E.P."/>
            <person name="Orias E."/>
        </authorList>
    </citation>
    <scope>NUCLEOTIDE SEQUENCE [LARGE SCALE GENOMIC DNA]</scope>
    <source>
        <strain evidence="17">SB210</strain>
    </source>
</reference>
<dbReference type="RefSeq" id="XP_001032114.1">
    <property type="nucleotide sequence ID" value="XM_001032114.1"/>
</dbReference>
<dbReference type="STRING" id="312017.I7M667"/>
<feature type="binding site" evidence="12">
    <location>
        <position position="429"/>
    </location>
    <ligand>
        <name>Zn(2+)</name>
        <dbReference type="ChEBI" id="CHEBI:29105"/>
        <label>1</label>
    </ligand>
</feature>
<sequence>MKKSILFILVLCTTVYSFELQLKEGLQQVHQILPEKLQKASLALQSSLELPQQSVLTCVPCKLVFSYLQKFDFTKSFDKIQSLVSALCDKFGILGDDVCGEAFGEMGPYVVENIQKRYFDPDFICPEIKVCPQVYEKIDIENVVLDILKDAASHEVKRQTPQLNSTFKIIHMTDLHFDWDYQVGSYAQCQQPTCCRQESTPSQGNKSITAGYWGSIAPCDLPYRTIESYVSFIKRNLSNEIDFALWTGDNTNHFIWEQTQEQNINSTIQLTQLFQREIPTLKIFPIMGNHESFPCNVYDYETNREKDLKAQLAQAWESWIGKEAANQFKENGYYSTVITKNGQNLRIIAVNTQAGNPGNFFLIQNPTDPGHQLKWLEEILTLAEKQNEKVFIMGHIPSDNLLEEWSEVYNALIQRFSSIINAQFYGHTHKDHFKIYKDRNTTNINNVAFIAPSLTTYSNLYPSLRVFEIDEKTLLPVNYFQYRLDINKYNKMGITDINMLDFDLAYDFNSEYGINNISDLKGFELLSEKIGNDLETYNKFQNNYYSGANNKDYKSINKSVYCALNSTPYLQGICKGKYTRSFLDTLVGGWFKKIQKN</sequence>
<feature type="binding site" evidence="12">
    <location>
        <position position="174"/>
    </location>
    <ligand>
        <name>Zn(2+)</name>
        <dbReference type="ChEBI" id="CHEBI:29105"/>
        <label>1</label>
    </ligand>
</feature>
<comment type="function">
    <text evidence="11">Converts sphingomyelin to ceramide.</text>
</comment>
<evidence type="ECO:0000256" key="10">
    <source>
        <dbReference type="ARBA" id="ARBA00023295"/>
    </source>
</evidence>
<dbReference type="EMBL" id="GG662490">
    <property type="protein sequence ID" value="EAR84451.1"/>
    <property type="molecule type" value="Genomic_DNA"/>
</dbReference>
<evidence type="ECO:0000256" key="11">
    <source>
        <dbReference type="PIRNR" id="PIRNR000948"/>
    </source>
</evidence>
<proteinExistence type="inferred from homology"/>
<evidence type="ECO:0000256" key="3">
    <source>
        <dbReference type="ARBA" id="ARBA00022525"/>
    </source>
</evidence>
<keyword evidence="8 13" id="KW-1015">Disulfide bond</keyword>
<dbReference type="PIRSF" id="PIRSF000948">
    <property type="entry name" value="Sphingomy_PDE"/>
    <property type="match status" value="1"/>
</dbReference>
<dbReference type="InterPro" id="IPR011160">
    <property type="entry name" value="Sphingomy_PDE"/>
</dbReference>
<dbReference type="SUPFAM" id="SSF56300">
    <property type="entry name" value="Metallo-dependent phosphatases"/>
    <property type="match status" value="1"/>
</dbReference>
<dbReference type="HOGENOM" id="CLU_014743_3_0_1"/>
<feature type="binding site" evidence="12">
    <location>
        <position position="249"/>
    </location>
    <ligand>
        <name>Zn(2+)</name>
        <dbReference type="ChEBI" id="CHEBI:29105"/>
        <label>1</label>
    </ligand>
</feature>
<feature type="signal peptide" evidence="14">
    <location>
        <begin position="1"/>
        <end position="17"/>
    </location>
</feature>